<dbReference type="GeneID" id="19941639"/>
<dbReference type="Proteomes" id="UP000030762">
    <property type="component" value="Unassembled WGS sequence"/>
</dbReference>
<dbReference type="OMA" id="NTWLHRK"/>
<dbReference type="VEuPathDB" id="FungiDB:SDRG_00912"/>
<reference evidence="2 3" key="1">
    <citation type="submission" date="2012-04" db="EMBL/GenBank/DDBJ databases">
        <title>The Genome Sequence of Saprolegnia declina VS20.</title>
        <authorList>
            <consortium name="The Broad Institute Genome Sequencing Platform"/>
            <person name="Russ C."/>
            <person name="Nusbaum C."/>
            <person name="Tyler B."/>
            <person name="van West P."/>
            <person name="Dieguez-Uribeondo J."/>
            <person name="de Bruijn I."/>
            <person name="Tripathy S."/>
            <person name="Jiang R."/>
            <person name="Young S.K."/>
            <person name="Zeng Q."/>
            <person name="Gargeya S."/>
            <person name="Fitzgerald M."/>
            <person name="Haas B."/>
            <person name="Abouelleil A."/>
            <person name="Alvarado L."/>
            <person name="Arachchi H.M."/>
            <person name="Berlin A."/>
            <person name="Chapman S.B."/>
            <person name="Goldberg J."/>
            <person name="Griggs A."/>
            <person name="Gujja S."/>
            <person name="Hansen M."/>
            <person name="Howarth C."/>
            <person name="Imamovic A."/>
            <person name="Larimer J."/>
            <person name="McCowen C."/>
            <person name="Montmayeur A."/>
            <person name="Murphy C."/>
            <person name="Neiman D."/>
            <person name="Pearson M."/>
            <person name="Priest M."/>
            <person name="Roberts A."/>
            <person name="Saif S."/>
            <person name="Shea T."/>
            <person name="Sisk P."/>
            <person name="Sykes S."/>
            <person name="Wortman J."/>
            <person name="Nusbaum C."/>
            <person name="Birren B."/>
        </authorList>
    </citation>
    <scope>NUCLEOTIDE SEQUENCE [LARGE SCALE GENOMIC DNA]</scope>
    <source>
        <strain evidence="2 3">VS20</strain>
    </source>
</reference>
<organism evidence="2 3">
    <name type="scientific">Saprolegnia diclina (strain VS20)</name>
    <dbReference type="NCBI Taxonomy" id="1156394"/>
    <lineage>
        <taxon>Eukaryota</taxon>
        <taxon>Sar</taxon>
        <taxon>Stramenopiles</taxon>
        <taxon>Oomycota</taxon>
        <taxon>Saprolegniomycetes</taxon>
        <taxon>Saprolegniales</taxon>
        <taxon>Saprolegniaceae</taxon>
        <taxon>Saprolegnia</taxon>
    </lineage>
</organism>
<feature type="region of interest" description="Disordered" evidence="1">
    <location>
        <begin position="60"/>
        <end position="80"/>
    </location>
</feature>
<evidence type="ECO:0000256" key="1">
    <source>
        <dbReference type="SAM" id="MobiDB-lite"/>
    </source>
</evidence>
<dbReference type="InParanoid" id="T0R6J2"/>
<protein>
    <submittedName>
        <fullName evidence="2">Uncharacterized protein</fullName>
    </submittedName>
</protein>
<evidence type="ECO:0000313" key="2">
    <source>
        <dbReference type="EMBL" id="EQC42070.1"/>
    </source>
</evidence>
<gene>
    <name evidence="2" type="ORF">SDRG_00912</name>
</gene>
<sequence>MLRAPIKTSPTTTNTWLHRKLYAMSNVLAAALQPKPHAITSAKKLPYVAPGRFLGAAFDEFDLPSPDSAYTTDDEDDDDANDDEILLWEAPQPSKLEDKPVDYRWMYAAVENELSQSTRAVVYPEAFLERRASQVDEPTASDASVQSLVPSGGHALDDVQL</sequence>
<name>T0R6J2_SAPDV</name>
<proteinExistence type="predicted"/>
<dbReference type="RefSeq" id="XP_008604639.1">
    <property type="nucleotide sequence ID" value="XM_008606417.1"/>
</dbReference>
<feature type="region of interest" description="Disordered" evidence="1">
    <location>
        <begin position="132"/>
        <end position="161"/>
    </location>
</feature>
<accession>T0R6J2</accession>
<dbReference type="EMBL" id="JH767133">
    <property type="protein sequence ID" value="EQC42070.1"/>
    <property type="molecule type" value="Genomic_DNA"/>
</dbReference>
<dbReference type="OrthoDB" id="10296526at2759"/>
<evidence type="ECO:0000313" key="3">
    <source>
        <dbReference type="Proteomes" id="UP000030762"/>
    </source>
</evidence>
<keyword evidence="3" id="KW-1185">Reference proteome</keyword>
<dbReference type="AlphaFoldDB" id="T0R6J2"/>